<evidence type="ECO:0000256" key="2">
    <source>
        <dbReference type="ARBA" id="ARBA00023027"/>
    </source>
</evidence>
<dbReference type="EMBL" id="FN654692">
    <property type="protein sequence ID" value="CBY35886.1"/>
    <property type="molecule type" value="Genomic_DNA"/>
</dbReference>
<accession>E4YK75</accession>
<dbReference type="InterPro" id="IPR015955">
    <property type="entry name" value="Lactate_DH/Glyco_Ohase_4_C"/>
</dbReference>
<dbReference type="SUPFAM" id="SSF51735">
    <property type="entry name" value="NAD(P)-binding Rossmann-fold domains"/>
    <property type="match status" value="1"/>
</dbReference>
<dbReference type="GO" id="GO:0004459">
    <property type="term" value="F:L-lactate dehydrogenase (NAD+) activity"/>
    <property type="evidence" value="ECO:0007669"/>
    <property type="project" value="TreeGrafter"/>
</dbReference>
<feature type="domain" description="Lactate/malate dehydrogenase N-terminal" evidence="3">
    <location>
        <begin position="4"/>
        <end position="134"/>
    </location>
</feature>
<dbReference type="AlphaFoldDB" id="E4YK75"/>
<keyword evidence="2" id="KW-0520">NAD</keyword>
<dbReference type="PRINTS" id="PR00086">
    <property type="entry name" value="LLDHDRGNASE"/>
</dbReference>
<dbReference type="Pfam" id="PF00056">
    <property type="entry name" value="Ldh_1_N"/>
    <property type="match status" value="1"/>
</dbReference>
<protein>
    <recommendedName>
        <fullName evidence="3">Lactate/malate dehydrogenase N-terminal domain-containing protein</fullName>
    </recommendedName>
</protein>
<dbReference type="GO" id="GO:0006089">
    <property type="term" value="P:lactate metabolic process"/>
    <property type="evidence" value="ECO:0007669"/>
    <property type="project" value="TreeGrafter"/>
</dbReference>
<gene>
    <name evidence="4" type="ORF">GSOID_T00028358001</name>
</gene>
<dbReference type="Gene3D" id="3.90.110.10">
    <property type="entry name" value="Lactate dehydrogenase/glycoside hydrolase, family 4, C-terminal"/>
    <property type="match status" value="1"/>
</dbReference>
<evidence type="ECO:0000313" key="4">
    <source>
        <dbReference type="EMBL" id="CBY35886.1"/>
    </source>
</evidence>
<dbReference type="PANTHER" id="PTHR43128">
    <property type="entry name" value="L-2-HYDROXYCARBOXYLATE DEHYDROGENASE (NAD(P)(+))"/>
    <property type="match status" value="1"/>
</dbReference>
<dbReference type="PANTHER" id="PTHR43128:SF16">
    <property type="entry name" value="L-LACTATE DEHYDROGENASE"/>
    <property type="match status" value="1"/>
</dbReference>
<dbReference type="InterPro" id="IPR036291">
    <property type="entry name" value="NAD(P)-bd_dom_sf"/>
</dbReference>
<dbReference type="InterPro" id="IPR001557">
    <property type="entry name" value="L-lactate/malate_DH"/>
</dbReference>
<evidence type="ECO:0000256" key="1">
    <source>
        <dbReference type="ARBA" id="ARBA00023002"/>
    </source>
</evidence>
<reference evidence="4" key="1">
    <citation type="journal article" date="2010" name="Science">
        <title>Plasticity of animal genome architecture unmasked by rapid evolution of a pelagic tunicate.</title>
        <authorList>
            <person name="Denoeud F."/>
            <person name="Henriet S."/>
            <person name="Mungpakdee S."/>
            <person name="Aury J.M."/>
            <person name="Da Silva C."/>
            <person name="Brinkmann H."/>
            <person name="Mikhaleva J."/>
            <person name="Olsen L.C."/>
            <person name="Jubin C."/>
            <person name="Canestro C."/>
            <person name="Bouquet J.M."/>
            <person name="Danks G."/>
            <person name="Poulain J."/>
            <person name="Campsteijn C."/>
            <person name="Adamski M."/>
            <person name="Cross I."/>
            <person name="Yadetie F."/>
            <person name="Muffato M."/>
            <person name="Louis A."/>
            <person name="Butcher S."/>
            <person name="Tsagkogeorga G."/>
            <person name="Konrad A."/>
            <person name="Singh S."/>
            <person name="Jensen M.F."/>
            <person name="Cong E.H."/>
            <person name="Eikeseth-Otteraa H."/>
            <person name="Noel B."/>
            <person name="Anthouard V."/>
            <person name="Porcel B.M."/>
            <person name="Kachouri-Lafond R."/>
            <person name="Nishino A."/>
            <person name="Ugolini M."/>
            <person name="Chourrout P."/>
            <person name="Nishida H."/>
            <person name="Aasland R."/>
            <person name="Huzurbazar S."/>
            <person name="Westhof E."/>
            <person name="Delsuc F."/>
            <person name="Lehrach H."/>
            <person name="Reinhardt R."/>
            <person name="Weissenbach J."/>
            <person name="Roy S.W."/>
            <person name="Artiguenave F."/>
            <person name="Postlethwait J.H."/>
            <person name="Manak J.R."/>
            <person name="Thompson E.M."/>
            <person name="Jaillon O."/>
            <person name="Du Pasquier L."/>
            <person name="Boudinot P."/>
            <person name="Liberles D.A."/>
            <person name="Volff J.N."/>
            <person name="Philippe H."/>
            <person name="Lenhard B."/>
            <person name="Roest Crollius H."/>
            <person name="Wincker P."/>
            <person name="Chourrout D."/>
        </authorList>
    </citation>
    <scope>NUCLEOTIDE SEQUENCE [LARGE SCALE GENOMIC DNA]</scope>
</reference>
<name>E4YK75_OIKDI</name>
<dbReference type="SUPFAM" id="SSF56327">
    <property type="entry name" value="LDH C-terminal domain-like"/>
    <property type="match status" value="1"/>
</dbReference>
<dbReference type="Proteomes" id="UP000011014">
    <property type="component" value="Unassembled WGS sequence"/>
</dbReference>
<evidence type="ECO:0000259" key="3">
    <source>
        <dbReference type="Pfam" id="PF00056"/>
    </source>
</evidence>
<dbReference type="Gene3D" id="3.40.50.720">
    <property type="entry name" value="NAD(P)-binding Rossmann-like Domain"/>
    <property type="match status" value="1"/>
</dbReference>
<keyword evidence="1" id="KW-0560">Oxidoreductase</keyword>
<organism evidence="4">
    <name type="scientific">Oikopleura dioica</name>
    <name type="common">Tunicate</name>
    <dbReference type="NCBI Taxonomy" id="34765"/>
    <lineage>
        <taxon>Eukaryota</taxon>
        <taxon>Metazoa</taxon>
        <taxon>Chordata</taxon>
        <taxon>Tunicata</taxon>
        <taxon>Appendicularia</taxon>
        <taxon>Copelata</taxon>
        <taxon>Oikopleuridae</taxon>
        <taxon>Oikopleura</taxon>
    </lineage>
</organism>
<proteinExistence type="predicted"/>
<sequence length="310" mass="33368">MKKKIVIFHAGQAGLAAAQSIIEKDLASEIVLIDPNDGLLQSKVADLKAVSDILGRFMDIKGSIEFANIDDADFFLLTCPGGSTVDTDEAVAEALPFLRQMATEIGFRAASSTIVVACEPVDLVTYSLSKLTKASIKVIGTGTMIESAHFLRMLKAVDTTLPEAMVIGNKNSTIIPLWTSLKAIPAIEYTKSDAHKRQKFKEMLKTGYSPARIPAPAVGMAGAEIIQALCSEFPKRLTLSIMCNGQFDICEQEVVLGLPVSVSIAGTVIDETVVIGELEKQKLLELATESQGIQRRLKLREGLTGYLGLL</sequence>
<dbReference type="InterPro" id="IPR001236">
    <property type="entry name" value="Lactate/malate_DH_N"/>
</dbReference>